<sequence length="325" mass="36366">MLKREDTEVITDEGICTFFVHIDKIRHFGICIPHLSEYFFFFLALWCPDTERSIEIAADNDVPSVSHTAFQLISRNDTNAIIITGHAAHNALFCMQAQALKKKAICIGTAALSEQTAELLAEFSEKHRTFLRIIYPLKYSTPMTLIMANIAKIGSIQSISAEATFERPEDDKHRLYNECNAVLHQVSHELIDALSAVCGCNPIPIAATCHQQSSLVEHFRLQELECVHMQIAFGNAIASIRITVNTAKTLVLRIIGELGFFQLDPHMLVMEGPEGHRVLWHGDGVMENIIRSGTVKALENCDCEKISVDNNELSLVQCVSKCRFI</sequence>
<dbReference type="Proteomes" id="UP000242913">
    <property type="component" value="Unassembled WGS sequence"/>
</dbReference>
<gene>
    <name evidence="1" type="ORF">X798_06928</name>
</gene>
<keyword evidence="2" id="KW-1185">Reference proteome</keyword>
<evidence type="ECO:0000313" key="2">
    <source>
        <dbReference type="Proteomes" id="UP000242913"/>
    </source>
</evidence>
<proteinExistence type="predicted"/>
<dbReference type="Gene3D" id="3.40.50.720">
    <property type="entry name" value="NAD(P)-binding Rossmann-like Domain"/>
    <property type="match status" value="1"/>
</dbReference>
<evidence type="ECO:0000313" key="1">
    <source>
        <dbReference type="EMBL" id="OZC06085.1"/>
    </source>
</evidence>
<protein>
    <submittedName>
        <fullName evidence="1">Uncharacterized protein</fullName>
    </submittedName>
</protein>
<dbReference type="AlphaFoldDB" id="A0A238BN85"/>
<organism evidence="1 2">
    <name type="scientific">Onchocerca flexuosa</name>
    <dbReference type="NCBI Taxonomy" id="387005"/>
    <lineage>
        <taxon>Eukaryota</taxon>
        <taxon>Metazoa</taxon>
        <taxon>Ecdysozoa</taxon>
        <taxon>Nematoda</taxon>
        <taxon>Chromadorea</taxon>
        <taxon>Rhabditida</taxon>
        <taxon>Spirurina</taxon>
        <taxon>Spiruromorpha</taxon>
        <taxon>Filarioidea</taxon>
        <taxon>Onchocercidae</taxon>
        <taxon>Onchocerca</taxon>
    </lineage>
</organism>
<accession>A0A238BN85</accession>
<dbReference type="Gene3D" id="3.30.360.10">
    <property type="entry name" value="Dihydrodipicolinate Reductase, domain 2"/>
    <property type="match status" value="1"/>
</dbReference>
<dbReference type="OrthoDB" id="5830004at2759"/>
<reference evidence="1 2" key="1">
    <citation type="submission" date="2015-12" db="EMBL/GenBank/DDBJ databases">
        <title>Draft genome of the nematode, Onchocerca flexuosa.</title>
        <authorList>
            <person name="Mitreva M."/>
        </authorList>
    </citation>
    <scope>NUCLEOTIDE SEQUENCE [LARGE SCALE GENOMIC DNA]</scope>
    <source>
        <strain evidence="1">Red Deer</strain>
    </source>
</reference>
<dbReference type="EMBL" id="KZ270229">
    <property type="protein sequence ID" value="OZC06085.1"/>
    <property type="molecule type" value="Genomic_DNA"/>
</dbReference>
<name>A0A238BN85_9BILA</name>